<accession>A0ABW7C625</accession>
<dbReference type="Pfam" id="PF17265">
    <property type="entry name" value="DUF5331"/>
    <property type="match status" value="1"/>
</dbReference>
<dbReference type="Proteomes" id="UP001604335">
    <property type="component" value="Unassembled WGS sequence"/>
</dbReference>
<name>A0ABW7C625_9CYAN</name>
<comment type="caution">
    <text evidence="1">The sequence shown here is derived from an EMBL/GenBank/DDBJ whole genome shotgun (WGS) entry which is preliminary data.</text>
</comment>
<evidence type="ECO:0000313" key="2">
    <source>
        <dbReference type="Proteomes" id="UP001604335"/>
    </source>
</evidence>
<organism evidence="1 2">
    <name type="scientific">Limnothrix redekei LRLZ20PSL1</name>
    <dbReference type="NCBI Taxonomy" id="3112953"/>
    <lineage>
        <taxon>Bacteria</taxon>
        <taxon>Bacillati</taxon>
        <taxon>Cyanobacteriota</taxon>
        <taxon>Cyanophyceae</taxon>
        <taxon>Pseudanabaenales</taxon>
        <taxon>Pseudanabaenaceae</taxon>
        <taxon>Limnothrix</taxon>
    </lineage>
</organism>
<evidence type="ECO:0000313" key="1">
    <source>
        <dbReference type="EMBL" id="MFG3816656.1"/>
    </source>
</evidence>
<keyword evidence="2" id="KW-1185">Reference proteome</keyword>
<dbReference type="InterPro" id="IPR020346">
    <property type="entry name" value="Uncharacterised_15.3kDa"/>
</dbReference>
<dbReference type="RefSeq" id="WP_393010705.1">
    <property type="nucleotide sequence ID" value="NZ_JAZAQF010000017.1"/>
</dbReference>
<protein>
    <submittedName>
        <fullName evidence="1">DUF5331 domain-containing protein</fullName>
    </submittedName>
</protein>
<sequence>MNVEQLRRSIRQKWLDYYRDNRSWLARMAIWTESELGHRRPLSSFLLATATVLEPRVTELMPLLVDLSSDPDRVIEALGLDFDPDRELELAAKAAARERRNRPAILLPASDPAPIEFAQPPIEQFEETDCNGRTRDAERIPIWERSTF</sequence>
<proteinExistence type="predicted"/>
<gene>
    <name evidence="1" type="ORF">VPK24_03325</name>
</gene>
<reference evidence="2" key="1">
    <citation type="journal article" date="2024" name="Algal Res.">
        <title>Biochemical, toxicological and genomic investigation of a high-biomass producing Limnothrix strain isolated from Italian shallow drinking water reservoir.</title>
        <authorList>
            <person name="Simonazzi M."/>
            <person name="Shishido T.K."/>
            <person name="Delbaje E."/>
            <person name="Wahlsten M."/>
            <person name="Fewer D.P."/>
            <person name="Sivonen K."/>
            <person name="Pezzolesi L."/>
            <person name="Pistocchi R."/>
        </authorList>
    </citation>
    <scope>NUCLEOTIDE SEQUENCE [LARGE SCALE GENOMIC DNA]</scope>
    <source>
        <strain evidence="2">LRLZ20PSL1</strain>
    </source>
</reference>
<dbReference type="EMBL" id="JAZAQF010000017">
    <property type="protein sequence ID" value="MFG3816656.1"/>
    <property type="molecule type" value="Genomic_DNA"/>
</dbReference>